<proteinExistence type="predicted"/>
<keyword evidence="2" id="KW-1185">Reference proteome</keyword>
<name>A0AA36J345_9DINO</name>
<gene>
    <name evidence="1" type="ORF">EVOR1521_LOCUS21622</name>
</gene>
<dbReference type="EMBL" id="CAUJNA010003273">
    <property type="protein sequence ID" value="CAJ1397650.1"/>
    <property type="molecule type" value="Genomic_DNA"/>
</dbReference>
<evidence type="ECO:0000313" key="2">
    <source>
        <dbReference type="Proteomes" id="UP001178507"/>
    </source>
</evidence>
<dbReference type="Proteomes" id="UP001178507">
    <property type="component" value="Unassembled WGS sequence"/>
</dbReference>
<accession>A0AA36J345</accession>
<reference evidence="1" key="1">
    <citation type="submission" date="2023-08" db="EMBL/GenBank/DDBJ databases">
        <authorList>
            <person name="Chen Y."/>
            <person name="Shah S."/>
            <person name="Dougan E. K."/>
            <person name="Thang M."/>
            <person name="Chan C."/>
        </authorList>
    </citation>
    <scope>NUCLEOTIDE SEQUENCE</scope>
</reference>
<comment type="caution">
    <text evidence="1">The sequence shown here is derived from an EMBL/GenBank/DDBJ whole genome shotgun (WGS) entry which is preliminary data.</text>
</comment>
<dbReference type="AlphaFoldDB" id="A0AA36J345"/>
<organism evidence="1 2">
    <name type="scientific">Effrenium voratum</name>
    <dbReference type="NCBI Taxonomy" id="2562239"/>
    <lineage>
        <taxon>Eukaryota</taxon>
        <taxon>Sar</taxon>
        <taxon>Alveolata</taxon>
        <taxon>Dinophyceae</taxon>
        <taxon>Suessiales</taxon>
        <taxon>Symbiodiniaceae</taxon>
        <taxon>Effrenium</taxon>
    </lineage>
</organism>
<sequence length="190" mass="21325">MAHSAPSPWLNLTLSERRCSHFRRSCSRFLQLGLALHVVWSVLLSRDSETFVPSLWRALPQRVIPAVLGFQGFCQVAAAEDESTSGFNIFVFLVPAGVIALLRWVFSLGPKMDEENAGYASTTLRGRDSEEKLQARIKAMEEQVKREELKTRMMMQGGPASQADLDELALLDDDLFSADLKRQLRAAQEK</sequence>
<protein>
    <submittedName>
        <fullName evidence="1">Uncharacterized protein</fullName>
    </submittedName>
</protein>
<evidence type="ECO:0000313" key="1">
    <source>
        <dbReference type="EMBL" id="CAJ1397650.1"/>
    </source>
</evidence>